<accession>A0A9P7GIJ5</accession>
<dbReference type="Proteomes" id="UP000717328">
    <property type="component" value="Unassembled WGS sequence"/>
</dbReference>
<keyword evidence="2" id="KW-1185">Reference proteome</keyword>
<proteinExistence type="predicted"/>
<evidence type="ECO:0000313" key="1">
    <source>
        <dbReference type="EMBL" id="KAG5650693.1"/>
    </source>
</evidence>
<comment type="caution">
    <text evidence="1">The sequence shown here is derived from an EMBL/GenBank/DDBJ whole genome shotgun (WGS) entry which is preliminary data.</text>
</comment>
<gene>
    <name evidence="1" type="ORF">H0H81_011367</name>
</gene>
<dbReference type="AlphaFoldDB" id="A0A9P7GIJ5"/>
<dbReference type="EMBL" id="JABCKI010000385">
    <property type="protein sequence ID" value="KAG5650693.1"/>
    <property type="molecule type" value="Genomic_DNA"/>
</dbReference>
<organism evidence="1 2">
    <name type="scientific">Sphagnurus paluster</name>
    <dbReference type="NCBI Taxonomy" id="117069"/>
    <lineage>
        <taxon>Eukaryota</taxon>
        <taxon>Fungi</taxon>
        <taxon>Dikarya</taxon>
        <taxon>Basidiomycota</taxon>
        <taxon>Agaricomycotina</taxon>
        <taxon>Agaricomycetes</taxon>
        <taxon>Agaricomycetidae</taxon>
        <taxon>Agaricales</taxon>
        <taxon>Tricholomatineae</taxon>
        <taxon>Lyophyllaceae</taxon>
        <taxon>Sphagnurus</taxon>
    </lineage>
</organism>
<evidence type="ECO:0000313" key="2">
    <source>
        <dbReference type="Proteomes" id="UP000717328"/>
    </source>
</evidence>
<dbReference type="OrthoDB" id="107110at2759"/>
<reference evidence="1" key="1">
    <citation type="submission" date="2021-02" db="EMBL/GenBank/DDBJ databases">
        <authorList>
            <person name="Nieuwenhuis M."/>
            <person name="Van De Peppel L.J.J."/>
        </authorList>
    </citation>
    <scope>NUCLEOTIDE SEQUENCE</scope>
    <source>
        <strain evidence="1">D49</strain>
    </source>
</reference>
<sequence length="571" mass="64692">MGNALNAAAKKLVEALKKRMEKNEKKKFKKIPVVFVAFDECHTLTTAFSDQDPSSGSRYTILRRRLHEIRLEEVFCFFLSTTAKISQFSGPRHKDNSLRVSDGAYDLIPPFTDLGFDQCMKHQRIRNDGTTTLEEVSTIKLMANFGRPLFGSRLQASGDVNEVLLFAKIKLLGGDTRMKVKDSAANKLACLSRRLPIEFYSTTIITQEAEAEQVASHLRVCVKIHDGFEGMFTISPSEPFLSEDAAILISENSISSASLMKDILTGLSIDKGDRGEFLCMQFLIQARDDVVYSEPRFSESRCNSHTAPLTFSVTEYFKALFHADLTKHLPSRAHPKHRGQTFGDLFAKAKMNFHHFVKTHEFDAATKQYLILAAARSAGLLCANNHLGIDGLMTFTYFDTRLKCDNIGLILWQAKNDRKFTSRLQRHLFDAMDPFAFDLLFPDGETIPIIRIVFSLAAAKNPCLIHRQEEPQDSGSLFTTFDYWCAGIDSKALKPVIKKEQGIWRELLSASQPWRQTYTIPHNPAAVKLRKAANPLAATEAPFRRNWFKFFKKTQSMEDVAEEEEEEEEEV</sequence>
<protein>
    <submittedName>
        <fullName evidence="1">Uncharacterized protein</fullName>
    </submittedName>
</protein>
<dbReference type="PANTHER" id="PTHR33266:SF1">
    <property type="entry name" value="F-BOX DOMAIN-CONTAINING PROTEIN"/>
    <property type="match status" value="1"/>
</dbReference>
<dbReference type="PANTHER" id="PTHR33266">
    <property type="entry name" value="CHROMOSOME 15, WHOLE GENOME SHOTGUN SEQUENCE"/>
    <property type="match status" value="1"/>
</dbReference>
<name>A0A9P7GIJ5_9AGAR</name>
<reference evidence="1" key="2">
    <citation type="submission" date="2021-10" db="EMBL/GenBank/DDBJ databases">
        <title>Phylogenomics reveals ancestral predisposition of the termite-cultivated fungus Termitomyces towards a domesticated lifestyle.</title>
        <authorList>
            <person name="Auxier B."/>
            <person name="Grum-Grzhimaylo A."/>
            <person name="Cardenas M.E."/>
            <person name="Lodge J.D."/>
            <person name="Laessoe T."/>
            <person name="Pedersen O."/>
            <person name="Smith M.E."/>
            <person name="Kuyper T.W."/>
            <person name="Franco-Molano E.A."/>
            <person name="Baroni T.J."/>
            <person name="Aanen D.K."/>
        </authorList>
    </citation>
    <scope>NUCLEOTIDE SEQUENCE</scope>
    <source>
        <strain evidence="1">D49</strain>
    </source>
</reference>